<keyword evidence="3 7" id="KW-0812">Transmembrane</keyword>
<feature type="region of interest" description="Disordered" evidence="6">
    <location>
        <begin position="95"/>
        <end position="122"/>
    </location>
</feature>
<feature type="transmembrane region" description="Helical" evidence="7">
    <location>
        <begin position="532"/>
        <end position="553"/>
    </location>
</feature>
<proteinExistence type="inferred from homology"/>
<feature type="transmembrane region" description="Helical" evidence="7">
    <location>
        <begin position="308"/>
        <end position="335"/>
    </location>
</feature>
<keyword evidence="5 7" id="KW-0472">Membrane</keyword>
<dbReference type="NCBIfam" id="TIGR00797">
    <property type="entry name" value="matE"/>
    <property type="match status" value="1"/>
</dbReference>
<comment type="caution">
    <text evidence="8">The sequence shown here is derived from an EMBL/GenBank/DDBJ whole genome shotgun (WGS) entry which is preliminary data.</text>
</comment>
<evidence type="ECO:0000256" key="5">
    <source>
        <dbReference type="ARBA" id="ARBA00023136"/>
    </source>
</evidence>
<dbReference type="OrthoDB" id="9789527at2"/>
<dbReference type="GO" id="GO:0042910">
    <property type="term" value="F:xenobiotic transmembrane transporter activity"/>
    <property type="evidence" value="ECO:0007669"/>
    <property type="project" value="InterPro"/>
</dbReference>
<keyword evidence="9" id="KW-1185">Reference proteome</keyword>
<reference evidence="8 9" key="1">
    <citation type="submission" date="2019-03" db="EMBL/GenBank/DDBJ databases">
        <title>Genomic Encyclopedia of Type Strains, Phase IV (KMG-IV): sequencing the most valuable type-strain genomes for metagenomic binning, comparative biology and taxonomic classification.</title>
        <authorList>
            <person name="Goeker M."/>
        </authorList>
    </citation>
    <scope>NUCLEOTIDE SEQUENCE [LARGE SCALE GENOMIC DNA]</scope>
    <source>
        <strain evidence="8 9">DSM 2132</strain>
    </source>
</reference>
<accession>A0A4R2PLB6</accession>
<feature type="transmembrane region" description="Helical" evidence="7">
    <location>
        <begin position="165"/>
        <end position="187"/>
    </location>
</feature>
<feature type="transmembrane region" description="Helical" evidence="7">
    <location>
        <begin position="392"/>
        <end position="415"/>
    </location>
</feature>
<feature type="transmembrane region" description="Helical" evidence="7">
    <location>
        <begin position="355"/>
        <end position="380"/>
    </location>
</feature>
<evidence type="ECO:0000256" key="6">
    <source>
        <dbReference type="SAM" id="MobiDB-lite"/>
    </source>
</evidence>
<feature type="transmembrane region" description="Helical" evidence="7">
    <location>
        <begin position="283"/>
        <end position="302"/>
    </location>
</feature>
<dbReference type="EMBL" id="SLXO01000003">
    <property type="protein sequence ID" value="TCP36237.1"/>
    <property type="molecule type" value="Genomic_DNA"/>
</dbReference>
<protein>
    <submittedName>
        <fullName evidence="8">MATE family multidrug resistance protein</fullName>
    </submittedName>
</protein>
<dbReference type="Pfam" id="PF01554">
    <property type="entry name" value="MatE"/>
    <property type="match status" value="1"/>
</dbReference>
<evidence type="ECO:0000256" key="4">
    <source>
        <dbReference type="ARBA" id="ARBA00022989"/>
    </source>
</evidence>
<dbReference type="InterPro" id="IPR002528">
    <property type="entry name" value="MATE_fam"/>
</dbReference>
<dbReference type="InParanoid" id="A0A4R2PLB6"/>
<dbReference type="GO" id="GO:0005886">
    <property type="term" value="C:plasma membrane"/>
    <property type="evidence" value="ECO:0007669"/>
    <property type="project" value="TreeGrafter"/>
</dbReference>
<dbReference type="FunCoup" id="A0A4R2PLB6">
    <property type="interactions" value="95"/>
</dbReference>
<feature type="compositionally biased region" description="Basic and acidic residues" evidence="6">
    <location>
        <begin position="107"/>
        <end position="122"/>
    </location>
</feature>
<sequence>MWPKPWLIGGSNRACRWLSADPIDPADGRLSKTAGRKRWGGADGLGAATGSAGTLRRSPLPTATGAPDLRPRAAPCRPAIARYAVAHRRPCPLLEKPTIADPATTASDRDPAPADRAPADRAAVDRTGAHARIWRIAGPAILANVSTALIGLVDTWAVGHLPDPALLAAIGVGAFIFNYLFWAAGFLRMGTTGTVAQAHGQDDQTRIARIVLRSLLLALALGALVLVLRDALLAGALAFIDPEPRLDGPISTYFGIRIWSAPAVLARLVVLGLLLGTGRARTALALEVFVNLVNAGLTVWFVRGLGWALAGAAAASAIAEALSAVLGLALALALLGRAHLAAILRTPGFWRLDAFASLLSGNAFLLMRTLLLLSVFALIWKIGTGVSSTIAAANQVLLQFLTLAALALDGLAYAAEAEVGRAVGRQDRRLVHRMTAVTALWSALAAAALSATYALAGDAIVALFTDHASVRAAAGAHLAWLVAMPMVAVWSYQFDGVFVGLNAFRAMFATMGLAFAGFAAVALWAVPLWGNHGLWAAVTVFMGLRGLAQALWYRPLVRARLAEPAAA</sequence>
<dbReference type="PANTHER" id="PTHR42893">
    <property type="entry name" value="PROTEIN DETOXIFICATION 44, CHLOROPLASTIC-RELATED"/>
    <property type="match status" value="1"/>
</dbReference>
<dbReference type="AlphaFoldDB" id="A0A4R2PLB6"/>
<feature type="transmembrane region" description="Helical" evidence="7">
    <location>
        <begin position="215"/>
        <end position="240"/>
    </location>
</feature>
<feature type="region of interest" description="Disordered" evidence="6">
    <location>
        <begin position="22"/>
        <end position="71"/>
    </location>
</feature>
<comment type="subcellular location">
    <subcellularLocation>
        <location evidence="1">Membrane</location>
        <topology evidence="1">Multi-pass membrane protein</topology>
    </subcellularLocation>
</comment>
<evidence type="ECO:0000256" key="3">
    <source>
        <dbReference type="ARBA" id="ARBA00022692"/>
    </source>
</evidence>
<organism evidence="8 9">
    <name type="scientific">Rhodothalassium salexigens DSM 2132</name>
    <dbReference type="NCBI Taxonomy" id="1188247"/>
    <lineage>
        <taxon>Bacteria</taxon>
        <taxon>Pseudomonadati</taxon>
        <taxon>Pseudomonadota</taxon>
        <taxon>Alphaproteobacteria</taxon>
        <taxon>Rhodothalassiales</taxon>
        <taxon>Rhodothalassiaceae</taxon>
        <taxon>Rhodothalassium</taxon>
    </lineage>
</organism>
<dbReference type="InterPro" id="IPR044644">
    <property type="entry name" value="DinF-like"/>
</dbReference>
<dbReference type="GO" id="GO:0015297">
    <property type="term" value="F:antiporter activity"/>
    <property type="evidence" value="ECO:0007669"/>
    <property type="project" value="InterPro"/>
</dbReference>
<feature type="transmembrane region" description="Helical" evidence="7">
    <location>
        <begin position="252"/>
        <end position="276"/>
    </location>
</feature>
<feature type="transmembrane region" description="Helical" evidence="7">
    <location>
        <begin position="468"/>
        <end position="492"/>
    </location>
</feature>
<feature type="transmembrane region" description="Helical" evidence="7">
    <location>
        <begin position="504"/>
        <end position="526"/>
    </location>
</feature>
<evidence type="ECO:0000313" key="8">
    <source>
        <dbReference type="EMBL" id="TCP36237.1"/>
    </source>
</evidence>
<name>A0A4R2PLB6_RHOSA</name>
<feature type="compositionally biased region" description="Low complexity" evidence="6">
    <location>
        <begin position="45"/>
        <end position="55"/>
    </location>
</feature>
<evidence type="ECO:0000256" key="7">
    <source>
        <dbReference type="SAM" id="Phobius"/>
    </source>
</evidence>
<feature type="transmembrane region" description="Helical" evidence="7">
    <location>
        <begin position="436"/>
        <end position="456"/>
    </location>
</feature>
<feature type="transmembrane region" description="Helical" evidence="7">
    <location>
        <begin position="136"/>
        <end position="159"/>
    </location>
</feature>
<comment type="similarity">
    <text evidence="2">Belongs to the multi antimicrobial extrusion (MATE) (TC 2.A.66.1) family.</text>
</comment>
<evidence type="ECO:0000313" key="9">
    <source>
        <dbReference type="Proteomes" id="UP000295399"/>
    </source>
</evidence>
<evidence type="ECO:0000256" key="1">
    <source>
        <dbReference type="ARBA" id="ARBA00004141"/>
    </source>
</evidence>
<keyword evidence="4 7" id="KW-1133">Transmembrane helix</keyword>
<evidence type="ECO:0000256" key="2">
    <source>
        <dbReference type="ARBA" id="ARBA00010199"/>
    </source>
</evidence>
<dbReference type="Proteomes" id="UP000295399">
    <property type="component" value="Unassembled WGS sequence"/>
</dbReference>
<dbReference type="PANTHER" id="PTHR42893:SF46">
    <property type="entry name" value="PROTEIN DETOXIFICATION 44, CHLOROPLASTIC"/>
    <property type="match status" value="1"/>
</dbReference>
<gene>
    <name evidence="8" type="ORF">EV659_103124</name>
</gene>